<accession>A0A5B7G295</accession>
<dbReference type="Proteomes" id="UP000324222">
    <property type="component" value="Unassembled WGS sequence"/>
</dbReference>
<organism evidence="1 2">
    <name type="scientific">Portunus trituberculatus</name>
    <name type="common">Swimming crab</name>
    <name type="synonym">Neptunus trituberculatus</name>
    <dbReference type="NCBI Taxonomy" id="210409"/>
    <lineage>
        <taxon>Eukaryota</taxon>
        <taxon>Metazoa</taxon>
        <taxon>Ecdysozoa</taxon>
        <taxon>Arthropoda</taxon>
        <taxon>Crustacea</taxon>
        <taxon>Multicrustacea</taxon>
        <taxon>Malacostraca</taxon>
        <taxon>Eumalacostraca</taxon>
        <taxon>Eucarida</taxon>
        <taxon>Decapoda</taxon>
        <taxon>Pleocyemata</taxon>
        <taxon>Brachyura</taxon>
        <taxon>Eubrachyura</taxon>
        <taxon>Portunoidea</taxon>
        <taxon>Portunidae</taxon>
        <taxon>Portuninae</taxon>
        <taxon>Portunus</taxon>
    </lineage>
</organism>
<name>A0A5B7G295_PORTR</name>
<comment type="caution">
    <text evidence="1">The sequence shown here is derived from an EMBL/GenBank/DDBJ whole genome shotgun (WGS) entry which is preliminary data.</text>
</comment>
<sequence>MFMLSVEYAEIDMEHSYELSSQSAWRPHLHPVECRENNQVSNEFLPGRRQVHLFFTLLRHSH</sequence>
<protein>
    <submittedName>
        <fullName evidence="1">Uncharacterized protein</fullName>
    </submittedName>
</protein>
<reference evidence="1 2" key="1">
    <citation type="submission" date="2019-05" db="EMBL/GenBank/DDBJ databases">
        <title>Another draft genome of Portunus trituberculatus and its Hox gene families provides insights of decapod evolution.</title>
        <authorList>
            <person name="Jeong J.-H."/>
            <person name="Song I."/>
            <person name="Kim S."/>
            <person name="Choi T."/>
            <person name="Kim D."/>
            <person name="Ryu S."/>
            <person name="Kim W."/>
        </authorList>
    </citation>
    <scope>NUCLEOTIDE SEQUENCE [LARGE SCALE GENOMIC DNA]</scope>
    <source>
        <tissue evidence="1">Muscle</tissue>
    </source>
</reference>
<proteinExistence type="predicted"/>
<evidence type="ECO:0000313" key="1">
    <source>
        <dbReference type="EMBL" id="MPC53991.1"/>
    </source>
</evidence>
<dbReference type="EMBL" id="VSRR010012033">
    <property type="protein sequence ID" value="MPC53991.1"/>
    <property type="molecule type" value="Genomic_DNA"/>
</dbReference>
<evidence type="ECO:0000313" key="2">
    <source>
        <dbReference type="Proteomes" id="UP000324222"/>
    </source>
</evidence>
<keyword evidence="2" id="KW-1185">Reference proteome</keyword>
<dbReference type="AlphaFoldDB" id="A0A5B7G295"/>
<gene>
    <name evidence="1" type="ORF">E2C01_047896</name>
</gene>